<accession>A0A6A5WYU5</accession>
<dbReference type="AlphaFoldDB" id="A0A6A5WYU5"/>
<evidence type="ECO:0000313" key="2">
    <source>
        <dbReference type="Proteomes" id="UP000799779"/>
    </source>
</evidence>
<name>A0A6A5WYU5_9PLEO</name>
<dbReference type="Proteomes" id="UP000799779">
    <property type="component" value="Unassembled WGS sequence"/>
</dbReference>
<protein>
    <submittedName>
        <fullName evidence="1">Uncharacterized protein</fullName>
    </submittedName>
</protein>
<proteinExistence type="predicted"/>
<gene>
    <name evidence="1" type="ORF">P154DRAFT_570082</name>
</gene>
<sequence length="234" mass="25955">MRDGRHDKICTSWSVREDGAHLVLDGGRLAVIRMVFTSLGTSFTGKVVRSPVPDSEDVAADTSGWSIIEGHGHATDSLITPDSFTAVPQFSGHRRLSTCRYLVSCDINTRYPASEDKNYSQLTCGVDAMTYARPQPPPMPSGGRADYDLERYRAPALGYMGTVFLKCFFNRAPGRWVVRSPHLQPQVWRAKREDSQRVSTGVPLLVVLCIRKWGLQSLFEVPESRAGDIGEPRA</sequence>
<dbReference type="EMBL" id="ML977559">
    <property type="protein sequence ID" value="KAF2006697.1"/>
    <property type="molecule type" value="Genomic_DNA"/>
</dbReference>
<keyword evidence="2" id="KW-1185">Reference proteome</keyword>
<organism evidence="1 2">
    <name type="scientific">Amniculicola lignicola CBS 123094</name>
    <dbReference type="NCBI Taxonomy" id="1392246"/>
    <lineage>
        <taxon>Eukaryota</taxon>
        <taxon>Fungi</taxon>
        <taxon>Dikarya</taxon>
        <taxon>Ascomycota</taxon>
        <taxon>Pezizomycotina</taxon>
        <taxon>Dothideomycetes</taxon>
        <taxon>Pleosporomycetidae</taxon>
        <taxon>Pleosporales</taxon>
        <taxon>Amniculicolaceae</taxon>
        <taxon>Amniculicola</taxon>
    </lineage>
</organism>
<evidence type="ECO:0000313" key="1">
    <source>
        <dbReference type="EMBL" id="KAF2006697.1"/>
    </source>
</evidence>
<reference evidence="1" key="1">
    <citation type="journal article" date="2020" name="Stud. Mycol.">
        <title>101 Dothideomycetes genomes: a test case for predicting lifestyles and emergence of pathogens.</title>
        <authorList>
            <person name="Haridas S."/>
            <person name="Albert R."/>
            <person name="Binder M."/>
            <person name="Bloem J."/>
            <person name="Labutti K."/>
            <person name="Salamov A."/>
            <person name="Andreopoulos B."/>
            <person name="Baker S."/>
            <person name="Barry K."/>
            <person name="Bills G."/>
            <person name="Bluhm B."/>
            <person name="Cannon C."/>
            <person name="Castanera R."/>
            <person name="Culley D."/>
            <person name="Daum C."/>
            <person name="Ezra D."/>
            <person name="Gonzalez J."/>
            <person name="Henrissat B."/>
            <person name="Kuo A."/>
            <person name="Liang C."/>
            <person name="Lipzen A."/>
            <person name="Lutzoni F."/>
            <person name="Magnuson J."/>
            <person name="Mondo S."/>
            <person name="Nolan M."/>
            <person name="Ohm R."/>
            <person name="Pangilinan J."/>
            <person name="Park H.-J."/>
            <person name="Ramirez L."/>
            <person name="Alfaro M."/>
            <person name="Sun H."/>
            <person name="Tritt A."/>
            <person name="Yoshinaga Y."/>
            <person name="Zwiers L.-H."/>
            <person name="Turgeon B."/>
            <person name="Goodwin S."/>
            <person name="Spatafora J."/>
            <person name="Crous P."/>
            <person name="Grigoriev I."/>
        </authorList>
    </citation>
    <scope>NUCLEOTIDE SEQUENCE</scope>
    <source>
        <strain evidence="1">CBS 123094</strain>
    </source>
</reference>